<reference evidence="7 8" key="1">
    <citation type="submission" date="2024-10" db="EMBL/GenBank/DDBJ databases">
        <title>Updated reference genomes for cyclostephanoid diatoms.</title>
        <authorList>
            <person name="Roberts W.R."/>
            <person name="Alverson A.J."/>
        </authorList>
    </citation>
    <scope>NUCLEOTIDE SEQUENCE [LARGE SCALE GENOMIC DNA]</scope>
    <source>
        <strain evidence="7 8">AJA276-08</strain>
    </source>
</reference>
<dbReference type="InterPro" id="IPR013083">
    <property type="entry name" value="Znf_RING/FYVE/PHD"/>
</dbReference>
<dbReference type="Proteomes" id="UP001530315">
    <property type="component" value="Unassembled WGS sequence"/>
</dbReference>
<gene>
    <name evidence="7" type="ORF">ACHAW5_008518</name>
</gene>
<dbReference type="InterPro" id="IPR024991">
    <property type="entry name" value="RING-H2_APC11"/>
</dbReference>
<dbReference type="InterPro" id="IPR051031">
    <property type="entry name" value="RING-box_E3_Ubiquitin_Ligase"/>
</dbReference>
<keyword evidence="4" id="KW-0862">Zinc</keyword>
<organism evidence="7 8">
    <name type="scientific">Stephanodiscus triporus</name>
    <dbReference type="NCBI Taxonomy" id="2934178"/>
    <lineage>
        <taxon>Eukaryota</taxon>
        <taxon>Sar</taxon>
        <taxon>Stramenopiles</taxon>
        <taxon>Ochrophyta</taxon>
        <taxon>Bacillariophyta</taxon>
        <taxon>Coscinodiscophyceae</taxon>
        <taxon>Thalassiosirophycidae</taxon>
        <taxon>Stephanodiscales</taxon>
        <taxon>Stephanodiscaceae</taxon>
        <taxon>Stephanodiscus</taxon>
    </lineage>
</organism>
<evidence type="ECO:0000313" key="8">
    <source>
        <dbReference type="Proteomes" id="UP001530315"/>
    </source>
</evidence>
<dbReference type="GO" id="GO:0008270">
    <property type="term" value="F:zinc ion binding"/>
    <property type="evidence" value="ECO:0007669"/>
    <property type="project" value="UniProtKB-KW"/>
</dbReference>
<dbReference type="SUPFAM" id="SSF57850">
    <property type="entry name" value="RING/U-box"/>
    <property type="match status" value="1"/>
</dbReference>
<sequence length="135" mass="15130">MNTDANKTRLRIKIKRWHGVAKWTWGVGDDEDDVCIVCQSAFEGVAPGVKYPGDECPVVVSAIFFVGRFVRERIYVDSALEICRADANHVHLIPPNNSGESVDMLFICSVYRHGFKVKTAPRLVQHAGRNGNMEQ</sequence>
<dbReference type="EMBL" id="JALLAZ020001613">
    <property type="protein sequence ID" value="KAL3771052.1"/>
    <property type="molecule type" value="Genomic_DNA"/>
</dbReference>
<evidence type="ECO:0000256" key="1">
    <source>
        <dbReference type="ARBA" id="ARBA00022723"/>
    </source>
</evidence>
<proteinExistence type="predicted"/>
<keyword evidence="3" id="KW-0833">Ubl conjugation pathway</keyword>
<dbReference type="Pfam" id="PF12861">
    <property type="entry name" value="zf-ANAPC11"/>
    <property type="match status" value="1"/>
</dbReference>
<dbReference type="PANTHER" id="PTHR11210">
    <property type="entry name" value="RING BOX"/>
    <property type="match status" value="1"/>
</dbReference>
<evidence type="ECO:0000256" key="4">
    <source>
        <dbReference type="ARBA" id="ARBA00022833"/>
    </source>
</evidence>
<keyword evidence="2" id="KW-0863">Zinc-finger</keyword>
<evidence type="ECO:0000256" key="3">
    <source>
        <dbReference type="ARBA" id="ARBA00022786"/>
    </source>
</evidence>
<evidence type="ECO:0000259" key="6">
    <source>
        <dbReference type="Pfam" id="PF12861"/>
    </source>
</evidence>
<dbReference type="AlphaFoldDB" id="A0ABD3N912"/>
<evidence type="ECO:0000256" key="2">
    <source>
        <dbReference type="ARBA" id="ARBA00022771"/>
    </source>
</evidence>
<keyword evidence="8" id="KW-1185">Reference proteome</keyword>
<keyword evidence="5" id="KW-0131">Cell cycle</keyword>
<feature type="domain" description="Anaphase-promoting complex subunit 11 RING-H2 finger" evidence="6">
    <location>
        <begin position="32"/>
        <end position="61"/>
    </location>
</feature>
<evidence type="ECO:0000313" key="7">
    <source>
        <dbReference type="EMBL" id="KAL3771052.1"/>
    </source>
</evidence>
<protein>
    <recommendedName>
        <fullName evidence="6">Anaphase-promoting complex subunit 11 RING-H2 finger domain-containing protein</fullName>
    </recommendedName>
</protein>
<evidence type="ECO:0000256" key="5">
    <source>
        <dbReference type="ARBA" id="ARBA00023306"/>
    </source>
</evidence>
<dbReference type="Gene3D" id="3.30.40.10">
    <property type="entry name" value="Zinc/RING finger domain, C3HC4 (zinc finger)"/>
    <property type="match status" value="1"/>
</dbReference>
<name>A0ABD3N912_9STRA</name>
<accession>A0ABD3N912</accession>
<keyword evidence="1" id="KW-0479">Metal-binding</keyword>
<comment type="caution">
    <text evidence="7">The sequence shown here is derived from an EMBL/GenBank/DDBJ whole genome shotgun (WGS) entry which is preliminary data.</text>
</comment>